<reference evidence="2 3" key="1">
    <citation type="submission" date="2024-02" db="EMBL/GenBank/DDBJ databases">
        <title>Chromosome-level genome assembly of the Eurasian Minnow (Phoxinus phoxinus).</title>
        <authorList>
            <person name="Oriowo T.O."/>
            <person name="Martin S."/>
            <person name="Stange M."/>
            <person name="Chrysostomakis Y."/>
            <person name="Brown T."/>
            <person name="Winkler S."/>
            <person name="Kukowka S."/>
            <person name="Myers E.W."/>
            <person name="Bohne A."/>
        </authorList>
    </citation>
    <scope>NUCLEOTIDE SEQUENCE [LARGE SCALE GENOMIC DNA]</scope>
    <source>
        <strain evidence="2">ZFMK-TIS-60720</strain>
        <tissue evidence="2">Whole Organism</tissue>
    </source>
</reference>
<feature type="coiled-coil region" evidence="1">
    <location>
        <begin position="24"/>
        <end position="65"/>
    </location>
</feature>
<accession>A0AAN9CAP8</accession>
<keyword evidence="3" id="KW-1185">Reference proteome</keyword>
<proteinExistence type="predicted"/>
<evidence type="ECO:0000256" key="1">
    <source>
        <dbReference type="SAM" id="Coils"/>
    </source>
</evidence>
<evidence type="ECO:0000313" key="2">
    <source>
        <dbReference type="EMBL" id="KAK7128203.1"/>
    </source>
</evidence>
<dbReference type="EMBL" id="JAYKXH010000022">
    <property type="protein sequence ID" value="KAK7128203.1"/>
    <property type="molecule type" value="Genomic_DNA"/>
</dbReference>
<sequence length="80" mass="9697">MPKPKRETKKEVIEDTRRVTRNFRLKLEIQMKEIKTKIQLLELEVKVANLKMEDAERRLREAQEEEAYDCLLAELQRLDQ</sequence>
<evidence type="ECO:0000313" key="3">
    <source>
        <dbReference type="Proteomes" id="UP001364617"/>
    </source>
</evidence>
<dbReference type="Proteomes" id="UP001364617">
    <property type="component" value="Unassembled WGS sequence"/>
</dbReference>
<protein>
    <submittedName>
        <fullName evidence="2">Uncharacterized protein</fullName>
    </submittedName>
</protein>
<keyword evidence="1" id="KW-0175">Coiled coil</keyword>
<dbReference type="AlphaFoldDB" id="A0AAN9CAP8"/>
<name>A0AAN9CAP8_9TELE</name>
<organism evidence="2 3">
    <name type="scientific">Phoxinus phoxinus</name>
    <name type="common">Eurasian minnow</name>
    <dbReference type="NCBI Taxonomy" id="58324"/>
    <lineage>
        <taxon>Eukaryota</taxon>
        <taxon>Metazoa</taxon>
        <taxon>Chordata</taxon>
        <taxon>Craniata</taxon>
        <taxon>Vertebrata</taxon>
        <taxon>Euteleostomi</taxon>
        <taxon>Actinopterygii</taxon>
        <taxon>Neopterygii</taxon>
        <taxon>Teleostei</taxon>
        <taxon>Ostariophysi</taxon>
        <taxon>Cypriniformes</taxon>
        <taxon>Leuciscidae</taxon>
        <taxon>Phoxininae</taxon>
        <taxon>Phoxinus</taxon>
    </lineage>
</organism>
<comment type="caution">
    <text evidence="2">The sequence shown here is derived from an EMBL/GenBank/DDBJ whole genome shotgun (WGS) entry which is preliminary data.</text>
</comment>
<gene>
    <name evidence="2" type="ORF">R3I93_020721</name>
</gene>